<evidence type="ECO:0000313" key="1">
    <source>
        <dbReference type="EMBL" id="NMH78107.1"/>
    </source>
</evidence>
<accession>A0ABX1RCJ7</accession>
<proteinExistence type="predicted"/>
<dbReference type="Gene3D" id="3.40.50.620">
    <property type="entry name" value="HUPs"/>
    <property type="match status" value="1"/>
</dbReference>
<dbReference type="InterPro" id="IPR014729">
    <property type="entry name" value="Rossmann-like_a/b/a_fold"/>
</dbReference>
<gene>
    <name evidence="1" type="ORF">HF577_13565</name>
</gene>
<evidence type="ECO:0008006" key="3">
    <source>
        <dbReference type="Google" id="ProtNLM"/>
    </source>
</evidence>
<dbReference type="Proteomes" id="UP001296706">
    <property type="component" value="Unassembled WGS sequence"/>
</dbReference>
<dbReference type="SUPFAM" id="SSF52402">
    <property type="entry name" value="Adenine nucleotide alpha hydrolases-like"/>
    <property type="match status" value="1"/>
</dbReference>
<organism evidence="1 2">
    <name type="scientific">Pseudonocardia xinjiangensis</name>
    <dbReference type="NCBI Taxonomy" id="75289"/>
    <lineage>
        <taxon>Bacteria</taxon>
        <taxon>Bacillati</taxon>
        <taxon>Actinomycetota</taxon>
        <taxon>Actinomycetes</taxon>
        <taxon>Pseudonocardiales</taxon>
        <taxon>Pseudonocardiaceae</taxon>
        <taxon>Pseudonocardia</taxon>
    </lineage>
</organism>
<reference evidence="1 2" key="1">
    <citation type="submission" date="2020-04" db="EMBL/GenBank/DDBJ databases">
        <authorList>
            <person name="Klaysubun C."/>
            <person name="Duangmal K."/>
            <person name="Lipun K."/>
        </authorList>
    </citation>
    <scope>NUCLEOTIDE SEQUENCE [LARGE SCALE GENOMIC DNA]</scope>
    <source>
        <strain evidence="1 2">JCM 11839</strain>
    </source>
</reference>
<protein>
    <recommendedName>
        <fullName evidence="3">GABA permease</fullName>
    </recommendedName>
</protein>
<dbReference type="RefSeq" id="WP_169396184.1">
    <property type="nucleotide sequence ID" value="NZ_BAAAJH010000029.1"/>
</dbReference>
<keyword evidence="2" id="KW-1185">Reference proteome</keyword>
<evidence type="ECO:0000313" key="2">
    <source>
        <dbReference type="Proteomes" id="UP001296706"/>
    </source>
</evidence>
<sequence>MHRYLVVANQTLGSAELADLVRERVAAGPAEFWLVVPATRVKDLSASAMAVPMPVMGGVPAIPAPPEEARRLAQVKLDAALKELAAAGATAGGEVCDPDPVRAVEAAVSGREFDEIIVSTLPARMSRWLHQDLPGRLARKFGLPVTHVATRDV</sequence>
<comment type="caution">
    <text evidence="1">The sequence shown here is derived from an EMBL/GenBank/DDBJ whole genome shotgun (WGS) entry which is preliminary data.</text>
</comment>
<dbReference type="EMBL" id="JAAXKY010000036">
    <property type="protein sequence ID" value="NMH78107.1"/>
    <property type="molecule type" value="Genomic_DNA"/>
</dbReference>
<name>A0ABX1RCJ7_9PSEU</name>